<proteinExistence type="inferred from homology"/>
<dbReference type="EMBL" id="JBEZFP010000089">
    <property type="protein sequence ID" value="MEU8137446.1"/>
    <property type="molecule type" value="Genomic_DNA"/>
</dbReference>
<feature type="domain" description="6-phosphogluconate dehydrogenase NADP-binding" evidence="3">
    <location>
        <begin position="13"/>
        <end position="163"/>
    </location>
</feature>
<gene>
    <name evidence="5" type="ORF">AB0C36_28535</name>
</gene>
<dbReference type="InterPro" id="IPR036291">
    <property type="entry name" value="NAD(P)-bd_dom_sf"/>
</dbReference>
<dbReference type="RefSeq" id="WP_358359356.1">
    <property type="nucleotide sequence ID" value="NZ_JBEZFP010000089.1"/>
</dbReference>
<name>A0ABV3DNW3_9ACTN</name>
<accession>A0ABV3DNW3</accession>
<evidence type="ECO:0000256" key="1">
    <source>
        <dbReference type="ARBA" id="ARBA00009080"/>
    </source>
</evidence>
<dbReference type="InterPro" id="IPR015815">
    <property type="entry name" value="HIBADH-related"/>
</dbReference>
<dbReference type="InterPro" id="IPR006115">
    <property type="entry name" value="6PGDH_NADP-bd"/>
</dbReference>
<comment type="similarity">
    <text evidence="1">Belongs to the HIBADH-related family.</text>
</comment>
<comment type="caution">
    <text evidence="5">The sequence shown here is derived from an EMBL/GenBank/DDBJ whole genome shotgun (WGS) entry which is preliminary data.</text>
</comment>
<dbReference type="Gene3D" id="3.40.50.720">
    <property type="entry name" value="NAD(P)-binding Rossmann-like Domain"/>
    <property type="match status" value="1"/>
</dbReference>
<evidence type="ECO:0000259" key="3">
    <source>
        <dbReference type="Pfam" id="PF03446"/>
    </source>
</evidence>
<evidence type="ECO:0000313" key="6">
    <source>
        <dbReference type="Proteomes" id="UP001551482"/>
    </source>
</evidence>
<dbReference type="InterPro" id="IPR048666">
    <property type="entry name" value="RedAm-like_C"/>
</dbReference>
<keyword evidence="2" id="KW-0560">Oxidoreductase</keyword>
<dbReference type="Pfam" id="PF03446">
    <property type="entry name" value="NAD_binding_2"/>
    <property type="match status" value="1"/>
</dbReference>
<evidence type="ECO:0000313" key="5">
    <source>
        <dbReference type="EMBL" id="MEU8137446.1"/>
    </source>
</evidence>
<organism evidence="5 6">
    <name type="scientific">Streptodolium elevatio</name>
    <dbReference type="NCBI Taxonomy" id="3157996"/>
    <lineage>
        <taxon>Bacteria</taxon>
        <taxon>Bacillati</taxon>
        <taxon>Actinomycetota</taxon>
        <taxon>Actinomycetes</taxon>
        <taxon>Kitasatosporales</taxon>
        <taxon>Streptomycetaceae</taxon>
        <taxon>Streptodolium</taxon>
    </lineage>
</organism>
<evidence type="ECO:0000259" key="4">
    <source>
        <dbReference type="Pfam" id="PF21761"/>
    </source>
</evidence>
<dbReference type="InterPro" id="IPR051265">
    <property type="entry name" value="HIBADH-related_NP60_sf"/>
</dbReference>
<dbReference type="PANTHER" id="PTHR43580">
    <property type="entry name" value="OXIDOREDUCTASE GLYR1-RELATED"/>
    <property type="match status" value="1"/>
</dbReference>
<protein>
    <submittedName>
        <fullName evidence="5">NAD(P)-binding domain-containing protein</fullName>
    </submittedName>
</protein>
<feature type="domain" description="NADPH-dependent reductive aminase-like C-terminal" evidence="4">
    <location>
        <begin position="168"/>
        <end position="294"/>
    </location>
</feature>
<keyword evidence="6" id="KW-1185">Reference proteome</keyword>
<dbReference type="PIRSF" id="PIRSF000103">
    <property type="entry name" value="HIBADH"/>
    <property type="match status" value="1"/>
</dbReference>
<dbReference type="SUPFAM" id="SSF51735">
    <property type="entry name" value="NAD(P)-binding Rossmann-fold domains"/>
    <property type="match status" value="1"/>
</dbReference>
<evidence type="ECO:0000256" key="2">
    <source>
        <dbReference type="ARBA" id="ARBA00023002"/>
    </source>
</evidence>
<reference evidence="5 6" key="1">
    <citation type="submission" date="2024-06" db="EMBL/GenBank/DDBJ databases">
        <title>The Natural Products Discovery Center: Release of the First 8490 Sequenced Strains for Exploring Actinobacteria Biosynthetic Diversity.</title>
        <authorList>
            <person name="Kalkreuter E."/>
            <person name="Kautsar S.A."/>
            <person name="Yang D."/>
            <person name="Bader C.D."/>
            <person name="Teijaro C.N."/>
            <person name="Fluegel L."/>
            <person name="Davis C.M."/>
            <person name="Simpson J.R."/>
            <person name="Lauterbach L."/>
            <person name="Steele A.D."/>
            <person name="Gui C."/>
            <person name="Meng S."/>
            <person name="Li G."/>
            <person name="Viehrig K."/>
            <person name="Ye F."/>
            <person name="Su P."/>
            <person name="Kiefer A.F."/>
            <person name="Nichols A."/>
            <person name="Cepeda A.J."/>
            <person name="Yan W."/>
            <person name="Fan B."/>
            <person name="Jiang Y."/>
            <person name="Adhikari A."/>
            <person name="Zheng C.-J."/>
            <person name="Schuster L."/>
            <person name="Cowan T.M."/>
            <person name="Smanski M.J."/>
            <person name="Chevrette M.G."/>
            <person name="De Carvalho L.P.S."/>
            <person name="Shen B."/>
        </authorList>
    </citation>
    <scope>NUCLEOTIDE SEQUENCE [LARGE SCALE GENOMIC DNA]</scope>
    <source>
        <strain evidence="5 6">NPDC048946</strain>
    </source>
</reference>
<dbReference type="PANTHER" id="PTHR43580:SF2">
    <property type="entry name" value="CYTOKINE-LIKE NUCLEAR FACTOR N-PAC"/>
    <property type="match status" value="1"/>
</dbReference>
<sequence length="297" mass="31179">MTESQQIPANRPVTLLGLGAMGTALARTWLAAGHPLTVWNRTPSRADALVADGAKAAATAAEAVAASPLVVVCLLDGASVTTTLADVDLTGKDLVDLTTGTPEQARRRAEWARARGARFLDGGIMAVPPMIGVPQSGPFIFYSGSRDLFDEHRATLQAPADATFTGEDPGFASLHDIALLSGMYGMFSGVTHAFALIRNEDISPTGFAPLLKGWINAMSEGIDQVAQRLESGDYTTGVVSNLAMQVAGIPTFLDTAKGQNVSPELLTPYFALMERLLAAGHGEEDTARTVDLLTTTP</sequence>
<dbReference type="Pfam" id="PF21761">
    <property type="entry name" value="RedAm-like_C"/>
    <property type="match status" value="1"/>
</dbReference>
<dbReference type="InterPro" id="IPR013328">
    <property type="entry name" value="6PGD_dom2"/>
</dbReference>
<dbReference type="Proteomes" id="UP001551482">
    <property type="component" value="Unassembled WGS sequence"/>
</dbReference>
<dbReference type="Gene3D" id="1.10.1040.10">
    <property type="entry name" value="N-(1-d-carboxylethyl)-l-norvaline Dehydrogenase, domain 2"/>
    <property type="match status" value="1"/>
</dbReference>